<feature type="domain" description="SpoVT-AbrB" evidence="2">
    <location>
        <begin position="1"/>
        <end position="46"/>
    </location>
</feature>
<dbReference type="GO" id="GO:0003677">
    <property type="term" value="F:DNA binding"/>
    <property type="evidence" value="ECO:0007669"/>
    <property type="project" value="UniProtKB-UniRule"/>
</dbReference>
<evidence type="ECO:0000313" key="4">
    <source>
        <dbReference type="Proteomes" id="UP000031637"/>
    </source>
</evidence>
<evidence type="ECO:0000256" key="1">
    <source>
        <dbReference type="PROSITE-ProRule" id="PRU01076"/>
    </source>
</evidence>
<keyword evidence="1" id="KW-0238">DNA-binding</keyword>
<dbReference type="EMBL" id="AP012547">
    <property type="protein sequence ID" value="BAO28277.1"/>
    <property type="molecule type" value="Genomic_DNA"/>
</dbReference>
<dbReference type="Pfam" id="PF04014">
    <property type="entry name" value="MazE_antitoxin"/>
    <property type="match status" value="1"/>
</dbReference>
<dbReference type="PROSITE" id="PS51740">
    <property type="entry name" value="SPOVT_ABRB"/>
    <property type="match status" value="1"/>
</dbReference>
<proteinExistence type="predicted"/>
<dbReference type="InterPro" id="IPR037914">
    <property type="entry name" value="SpoVT-AbrB_sf"/>
</dbReference>
<name>W0SBK8_9PROT</name>
<protein>
    <submittedName>
        <fullName evidence="3">Transcriptional regulator, AbrB family</fullName>
    </submittedName>
</protein>
<dbReference type="KEGG" id="shd:SUTH_00463"/>
<dbReference type="OrthoDB" id="9811597at2"/>
<organism evidence="3 4">
    <name type="scientific">Sulfuritalea hydrogenivorans sk43H</name>
    <dbReference type="NCBI Taxonomy" id="1223802"/>
    <lineage>
        <taxon>Bacteria</taxon>
        <taxon>Pseudomonadati</taxon>
        <taxon>Pseudomonadota</taxon>
        <taxon>Betaproteobacteria</taxon>
        <taxon>Nitrosomonadales</taxon>
        <taxon>Sterolibacteriaceae</taxon>
        <taxon>Sulfuritalea</taxon>
    </lineage>
</organism>
<reference evidence="3 4" key="1">
    <citation type="journal article" date="2014" name="Syst. Appl. Microbiol.">
        <title>Complete genomes of freshwater sulfur oxidizers Sulfuricella denitrificans skB26 and Sulfuritalea hydrogenivorans sk43H: genetic insights into the sulfur oxidation pathway of betaproteobacteria.</title>
        <authorList>
            <person name="Watanabe T."/>
            <person name="Kojima H."/>
            <person name="Fukui M."/>
        </authorList>
    </citation>
    <scope>NUCLEOTIDE SEQUENCE [LARGE SCALE GENOMIC DNA]</scope>
    <source>
        <strain evidence="3">DSM22779</strain>
    </source>
</reference>
<dbReference type="PANTHER" id="PTHR34860">
    <property type="entry name" value="REPRESSOR-LIKE PROTEIN SSO7C3"/>
    <property type="match status" value="1"/>
</dbReference>
<dbReference type="RefSeq" id="WP_041096785.1">
    <property type="nucleotide sequence ID" value="NZ_AP012547.1"/>
</dbReference>
<dbReference type="Gene3D" id="2.10.260.10">
    <property type="match status" value="1"/>
</dbReference>
<dbReference type="AlphaFoldDB" id="W0SBK8"/>
<keyword evidence="4" id="KW-1185">Reference proteome</keyword>
<dbReference type="SUPFAM" id="SSF89447">
    <property type="entry name" value="AbrB/MazE/MraZ-like"/>
    <property type="match status" value="1"/>
</dbReference>
<dbReference type="STRING" id="1223802.SUTH_00463"/>
<sequence>MTIVRVSSKGQIVIPQRLRAAFHIEAGSELAIFAEGDEIRLRQAEQRFPRTEITAGLGLLAKQGRKAPAQTEIKEAIGEMLKRKNAAR</sequence>
<dbReference type="SMART" id="SM00966">
    <property type="entry name" value="SpoVT_AbrB"/>
    <property type="match status" value="1"/>
</dbReference>
<gene>
    <name evidence="3" type="ORF">SUTH_00463</name>
</gene>
<dbReference type="Proteomes" id="UP000031637">
    <property type="component" value="Chromosome"/>
</dbReference>
<dbReference type="NCBIfam" id="TIGR01439">
    <property type="entry name" value="lp_hng_hel_AbrB"/>
    <property type="match status" value="1"/>
</dbReference>
<dbReference type="PANTHER" id="PTHR34860:SF6">
    <property type="entry name" value="REPRESSOR-LIKE PROTEIN SSO7C3"/>
    <property type="match status" value="1"/>
</dbReference>
<accession>W0SBK8</accession>
<dbReference type="InterPro" id="IPR007159">
    <property type="entry name" value="SpoVT-AbrB_dom"/>
</dbReference>
<evidence type="ECO:0000313" key="3">
    <source>
        <dbReference type="EMBL" id="BAO28277.1"/>
    </source>
</evidence>
<dbReference type="HOGENOM" id="CLU_158484_8_0_4"/>
<evidence type="ECO:0000259" key="2">
    <source>
        <dbReference type="PROSITE" id="PS51740"/>
    </source>
</evidence>
<dbReference type="InterPro" id="IPR052975">
    <property type="entry name" value="Repressor-like_regulatory"/>
</dbReference>